<evidence type="ECO:0000313" key="6">
    <source>
        <dbReference type="EMBL" id="OCA92386.1"/>
    </source>
</evidence>
<feature type="transmembrane region" description="Helical" evidence="5">
    <location>
        <begin position="298"/>
        <end position="327"/>
    </location>
</feature>
<feature type="transmembrane region" description="Helical" evidence="5">
    <location>
        <begin position="141"/>
        <end position="161"/>
    </location>
</feature>
<dbReference type="AlphaFoldDB" id="A0A1B9B8F8"/>
<gene>
    <name evidence="6" type="ORF">A8F95_01325</name>
</gene>
<comment type="subcellular location">
    <subcellularLocation>
        <location evidence="1">Membrane</location>
        <topology evidence="1">Multi-pass membrane protein</topology>
    </subcellularLocation>
</comment>
<dbReference type="InterPro" id="IPR053153">
    <property type="entry name" value="APC_K+_Transporter"/>
</dbReference>
<dbReference type="RefSeq" id="WP_065408897.1">
    <property type="nucleotide sequence ID" value="NZ_MAYT01000001.1"/>
</dbReference>
<evidence type="ECO:0000256" key="1">
    <source>
        <dbReference type="ARBA" id="ARBA00004141"/>
    </source>
</evidence>
<sequence length="608" mass="66761">MRYSLMKKALIGRPLKTRELGEQKLSKLKALAILSSDALSSVAYGPEQVLIVLSTIGLVAFWYSIPIGVGVLVLLTALILSYRQIIHAYPRGGGAYIVSRSNLGENAGLIAGGSLLVDYILTVAVSVSAGTDALTSAFPELHQHNVIIACLLVVLITILNLRGVTESASVLAYPVYLFVVALLILSAVGLWKITTGQVPADLHPTIGTAVPGISLFLLLRAFSSGCSALTGVEAVSNAVPNFKEPAAKNAANTLVMMGVILAILFSGIMFLAYWFGIVPKAEETVVSQIASAVFGRNFMYYFIQGATALILVLAANTGFSAFPLLAVNLATDKYIPRMFLIRGDRLGYSNGIVTLGIMSIILIVAFSGQTEQLIPLYAVGVFIPFTLSQSGMIVKWVNEKPSGWAYKLSVNLVGALISLTVVIIFFTTKFTQVWPVLIFLPIIIWMFHRIKNHYEATGEQLRIKPGEEALQFKGNVVIVPVAGITKVVENSLNYAQLVGDTVIAVYVAFDRESEKQMEEKWKKWKPNIRLVTLQSQYRSLMRPLSRFIDLAAEKANGNDRTLTVLIPQFITKKRWQDILHNQSSLRLRVYLLYQKNVIVTTVPYRFKK</sequence>
<feature type="transmembrane region" description="Helical" evidence="5">
    <location>
        <begin position="51"/>
        <end position="80"/>
    </location>
</feature>
<evidence type="ECO:0000256" key="2">
    <source>
        <dbReference type="ARBA" id="ARBA00022692"/>
    </source>
</evidence>
<keyword evidence="2 5" id="KW-0812">Transmembrane</keyword>
<dbReference type="PANTHER" id="PTHR47704">
    <property type="entry name" value="POTASSIUM TRANSPORTER KIMA"/>
    <property type="match status" value="1"/>
</dbReference>
<dbReference type="EMBL" id="MAYT01000001">
    <property type="protein sequence ID" value="OCA92386.1"/>
    <property type="molecule type" value="Genomic_DNA"/>
</dbReference>
<organism evidence="6 7">
    <name type="scientific">Pseudobacillus wudalianchiensis</name>
    <dbReference type="NCBI Taxonomy" id="1743143"/>
    <lineage>
        <taxon>Bacteria</taxon>
        <taxon>Bacillati</taxon>
        <taxon>Bacillota</taxon>
        <taxon>Bacilli</taxon>
        <taxon>Bacillales</taxon>
        <taxon>Bacillaceae</taxon>
        <taxon>Pseudobacillus</taxon>
    </lineage>
</organism>
<dbReference type="GO" id="GO:0016020">
    <property type="term" value="C:membrane"/>
    <property type="evidence" value="ECO:0007669"/>
    <property type="project" value="UniProtKB-SubCell"/>
</dbReference>
<feature type="transmembrane region" description="Helical" evidence="5">
    <location>
        <begin position="404"/>
        <end position="426"/>
    </location>
</feature>
<feature type="transmembrane region" description="Helical" evidence="5">
    <location>
        <begin position="432"/>
        <end position="448"/>
    </location>
</feature>
<keyword evidence="7" id="KW-1185">Reference proteome</keyword>
<dbReference type="Proteomes" id="UP000092578">
    <property type="component" value="Unassembled WGS sequence"/>
</dbReference>
<dbReference type="GO" id="GO:0022857">
    <property type="term" value="F:transmembrane transporter activity"/>
    <property type="evidence" value="ECO:0007669"/>
    <property type="project" value="InterPro"/>
</dbReference>
<feature type="transmembrane region" description="Helical" evidence="5">
    <location>
        <begin position="173"/>
        <end position="193"/>
    </location>
</feature>
<feature type="transmembrane region" description="Helical" evidence="5">
    <location>
        <begin position="253"/>
        <end position="278"/>
    </location>
</feature>
<protein>
    <submittedName>
        <fullName evidence="6">Amino acid permease</fullName>
    </submittedName>
</protein>
<dbReference type="Pfam" id="PF13520">
    <property type="entry name" value="AA_permease_2"/>
    <property type="match status" value="1"/>
</dbReference>
<evidence type="ECO:0000256" key="4">
    <source>
        <dbReference type="ARBA" id="ARBA00023136"/>
    </source>
</evidence>
<name>A0A1B9B8F8_9BACI</name>
<feature type="transmembrane region" description="Helical" evidence="5">
    <location>
        <begin position="109"/>
        <end position="129"/>
    </location>
</feature>
<accession>A0A1B9B8F8</accession>
<evidence type="ECO:0000256" key="3">
    <source>
        <dbReference type="ARBA" id="ARBA00022989"/>
    </source>
</evidence>
<dbReference type="InterPro" id="IPR002293">
    <property type="entry name" value="AA/rel_permease1"/>
</dbReference>
<feature type="transmembrane region" description="Helical" evidence="5">
    <location>
        <begin position="348"/>
        <end position="368"/>
    </location>
</feature>
<reference evidence="7" key="1">
    <citation type="submission" date="2016-05" db="EMBL/GenBank/DDBJ databases">
        <authorList>
            <person name="Liu B."/>
            <person name="Wang J."/>
            <person name="Zhu Y."/>
            <person name="Liu G."/>
            <person name="Chen Q."/>
            <person name="Chen Z."/>
            <person name="Lan J."/>
            <person name="Che J."/>
            <person name="Ge C."/>
            <person name="Shi H."/>
            <person name="Pan Z."/>
            <person name="Liu X."/>
        </authorList>
    </citation>
    <scope>NUCLEOTIDE SEQUENCE [LARGE SCALE GENOMIC DNA]</scope>
    <source>
        <strain evidence="7">FJAT-27215</strain>
    </source>
</reference>
<evidence type="ECO:0000313" key="7">
    <source>
        <dbReference type="Proteomes" id="UP000092578"/>
    </source>
</evidence>
<keyword evidence="3 5" id="KW-1133">Transmembrane helix</keyword>
<comment type="caution">
    <text evidence="6">The sequence shown here is derived from an EMBL/GenBank/DDBJ whole genome shotgun (WGS) entry which is preliminary data.</text>
</comment>
<dbReference type="PANTHER" id="PTHR47704:SF1">
    <property type="entry name" value="POTASSIUM TRANSPORTER KIMA"/>
    <property type="match status" value="1"/>
</dbReference>
<dbReference type="Gene3D" id="1.20.1740.10">
    <property type="entry name" value="Amino acid/polyamine transporter I"/>
    <property type="match status" value="1"/>
</dbReference>
<proteinExistence type="predicted"/>
<feature type="transmembrane region" description="Helical" evidence="5">
    <location>
        <begin position="374"/>
        <end position="397"/>
    </location>
</feature>
<evidence type="ECO:0000256" key="5">
    <source>
        <dbReference type="SAM" id="Phobius"/>
    </source>
</evidence>
<keyword evidence="4 5" id="KW-0472">Membrane</keyword>